<reference evidence="8" key="1">
    <citation type="submission" date="2016-10" db="EMBL/GenBank/DDBJ databases">
        <authorList>
            <person name="Varghese N."/>
            <person name="Submissions S."/>
        </authorList>
    </citation>
    <scope>NUCLEOTIDE SEQUENCE [LARGE SCALE GENOMIC DNA]</scope>
    <source>
        <strain evidence="8">DSM 16471</strain>
    </source>
</reference>
<evidence type="ECO:0000256" key="2">
    <source>
        <dbReference type="ARBA" id="ARBA00022723"/>
    </source>
</evidence>
<dbReference type="GO" id="GO:0016491">
    <property type="term" value="F:oxidoreductase activity"/>
    <property type="evidence" value="ECO:0007669"/>
    <property type="project" value="UniProtKB-KW"/>
</dbReference>
<keyword evidence="4" id="KW-0408">Iron</keyword>
<organism evidence="7 8">
    <name type="scientific">Maribacter orientalis</name>
    <dbReference type="NCBI Taxonomy" id="228957"/>
    <lineage>
        <taxon>Bacteria</taxon>
        <taxon>Pseudomonadati</taxon>
        <taxon>Bacteroidota</taxon>
        <taxon>Flavobacteriia</taxon>
        <taxon>Flavobacteriales</taxon>
        <taxon>Flavobacteriaceae</taxon>
        <taxon>Maribacter</taxon>
    </lineage>
</organism>
<sequence>MIMATYSLNINGTSHEVDVAPGTSLLWVLREHLGLTGTKYGCGIAQCGTCTIHVDGNPVRACILQVDTMAKGQQIKTIEGLSEKGDHPVQQAWITAQAPQCGYCQSGQIMQAAALLETNPNPTREEIKSYMNGVLCRCGTYLRILKAIEMAKEQTSKTT</sequence>
<dbReference type="InterPro" id="IPR002888">
    <property type="entry name" value="2Fe-2S-bd"/>
</dbReference>
<evidence type="ECO:0000256" key="1">
    <source>
        <dbReference type="ARBA" id="ARBA00022714"/>
    </source>
</evidence>
<keyword evidence="2" id="KW-0479">Metal-binding</keyword>
<evidence type="ECO:0000256" key="4">
    <source>
        <dbReference type="ARBA" id="ARBA00023004"/>
    </source>
</evidence>
<accession>A0A1H7LWQ9</accession>
<dbReference type="GO" id="GO:0046872">
    <property type="term" value="F:metal ion binding"/>
    <property type="evidence" value="ECO:0007669"/>
    <property type="project" value="UniProtKB-KW"/>
</dbReference>
<dbReference type="InterPro" id="IPR012675">
    <property type="entry name" value="Beta-grasp_dom_sf"/>
</dbReference>
<feature type="domain" description="2Fe-2S ferredoxin-type" evidence="6">
    <location>
        <begin position="4"/>
        <end position="81"/>
    </location>
</feature>
<keyword evidence="5" id="KW-0411">Iron-sulfur</keyword>
<protein>
    <submittedName>
        <fullName evidence="7">Isoquinoline 1-oxidoreductase, alpha subunit</fullName>
    </submittedName>
</protein>
<dbReference type="InterPro" id="IPR001041">
    <property type="entry name" value="2Fe-2S_ferredoxin-type"/>
</dbReference>
<dbReference type="PANTHER" id="PTHR44379">
    <property type="entry name" value="OXIDOREDUCTASE WITH IRON-SULFUR SUBUNIT"/>
    <property type="match status" value="1"/>
</dbReference>
<evidence type="ECO:0000259" key="6">
    <source>
        <dbReference type="PROSITE" id="PS51085"/>
    </source>
</evidence>
<dbReference type="PROSITE" id="PS51085">
    <property type="entry name" value="2FE2S_FER_2"/>
    <property type="match status" value="1"/>
</dbReference>
<name>A0A1H7LWQ9_9FLAO</name>
<dbReference type="Proteomes" id="UP000198990">
    <property type="component" value="Unassembled WGS sequence"/>
</dbReference>
<evidence type="ECO:0000256" key="5">
    <source>
        <dbReference type="ARBA" id="ARBA00023014"/>
    </source>
</evidence>
<keyword evidence="1" id="KW-0001">2Fe-2S</keyword>
<evidence type="ECO:0000256" key="3">
    <source>
        <dbReference type="ARBA" id="ARBA00023002"/>
    </source>
</evidence>
<dbReference type="Gene3D" id="1.10.150.120">
    <property type="entry name" value="[2Fe-2S]-binding domain"/>
    <property type="match status" value="1"/>
</dbReference>
<dbReference type="AlphaFoldDB" id="A0A1H7LWQ9"/>
<evidence type="ECO:0000313" key="7">
    <source>
        <dbReference type="EMBL" id="SEL03371.1"/>
    </source>
</evidence>
<dbReference type="PROSITE" id="PS00197">
    <property type="entry name" value="2FE2S_FER_1"/>
    <property type="match status" value="1"/>
</dbReference>
<dbReference type="SUPFAM" id="SSF54292">
    <property type="entry name" value="2Fe-2S ferredoxin-like"/>
    <property type="match status" value="1"/>
</dbReference>
<dbReference type="GO" id="GO:0051537">
    <property type="term" value="F:2 iron, 2 sulfur cluster binding"/>
    <property type="evidence" value="ECO:0007669"/>
    <property type="project" value="UniProtKB-KW"/>
</dbReference>
<keyword evidence="3" id="KW-0560">Oxidoreductase</keyword>
<dbReference type="InterPro" id="IPR051452">
    <property type="entry name" value="Diverse_Oxidoreductases"/>
</dbReference>
<dbReference type="CDD" id="cd00207">
    <property type="entry name" value="fer2"/>
    <property type="match status" value="1"/>
</dbReference>
<dbReference type="InterPro" id="IPR006058">
    <property type="entry name" value="2Fe2S_fd_BS"/>
</dbReference>
<gene>
    <name evidence="7" type="ORF">SAMN04488008_102658</name>
</gene>
<dbReference type="EMBL" id="FNZN01000002">
    <property type="protein sequence ID" value="SEL03371.1"/>
    <property type="molecule type" value="Genomic_DNA"/>
</dbReference>
<proteinExistence type="predicted"/>
<dbReference type="SUPFAM" id="SSF47741">
    <property type="entry name" value="CO dehydrogenase ISP C-domain like"/>
    <property type="match status" value="1"/>
</dbReference>
<keyword evidence="8" id="KW-1185">Reference proteome</keyword>
<dbReference type="FunFam" id="3.10.20.30:FF:000020">
    <property type="entry name" value="Xanthine dehydrogenase iron-sulfur subunit"/>
    <property type="match status" value="1"/>
</dbReference>
<dbReference type="Pfam" id="PF01799">
    <property type="entry name" value="Fer2_2"/>
    <property type="match status" value="1"/>
</dbReference>
<dbReference type="InterPro" id="IPR036010">
    <property type="entry name" value="2Fe-2S_ferredoxin-like_sf"/>
</dbReference>
<dbReference type="Pfam" id="PF00111">
    <property type="entry name" value="Fer2"/>
    <property type="match status" value="1"/>
</dbReference>
<dbReference type="PANTHER" id="PTHR44379:SF2">
    <property type="entry name" value="BLR6218 PROTEIN"/>
    <property type="match status" value="1"/>
</dbReference>
<dbReference type="InterPro" id="IPR036884">
    <property type="entry name" value="2Fe-2S-bd_dom_sf"/>
</dbReference>
<dbReference type="STRING" id="228957.SAMN04488008_102658"/>
<evidence type="ECO:0000313" key="8">
    <source>
        <dbReference type="Proteomes" id="UP000198990"/>
    </source>
</evidence>
<dbReference type="Gene3D" id="3.10.20.30">
    <property type="match status" value="1"/>
</dbReference>